<evidence type="ECO:0000313" key="8">
    <source>
        <dbReference type="Proteomes" id="UP001190700"/>
    </source>
</evidence>
<protein>
    <submittedName>
        <fullName evidence="7">Uncharacterized protein</fullName>
    </submittedName>
</protein>
<dbReference type="InterPro" id="IPR029214">
    <property type="entry name" value="CFAP144"/>
</dbReference>
<name>A0AAE0BGJ0_9CHLO</name>
<dbReference type="GO" id="GO:0005856">
    <property type="term" value="C:cytoskeleton"/>
    <property type="evidence" value="ECO:0007669"/>
    <property type="project" value="UniProtKB-SubCell"/>
</dbReference>
<keyword evidence="4" id="KW-0206">Cytoskeleton</keyword>
<accession>A0AAE0BGJ0</accession>
<evidence type="ECO:0000256" key="6">
    <source>
        <dbReference type="ARBA" id="ARBA00034777"/>
    </source>
</evidence>
<evidence type="ECO:0000256" key="1">
    <source>
        <dbReference type="ARBA" id="ARBA00004138"/>
    </source>
</evidence>
<dbReference type="GO" id="GO:0097546">
    <property type="term" value="C:ciliary base"/>
    <property type="evidence" value="ECO:0007669"/>
    <property type="project" value="TreeGrafter"/>
</dbReference>
<evidence type="ECO:0000256" key="4">
    <source>
        <dbReference type="ARBA" id="ARBA00023212"/>
    </source>
</evidence>
<sequence>MAKEFGSRADMISGKIDEVSRNSIWREHCKKELNNHVLNTNFNISNPLKMPTLPEKPNYVLPNTSMSKSDLDAANQTLREVCSVKNADVVPPEKYESPQTAGHELGWHSKVKLVDKDPMFEYARNTCEITKYADAYFAMSGTTPYSRKDPV</sequence>
<evidence type="ECO:0000313" key="7">
    <source>
        <dbReference type="EMBL" id="KAK3236233.1"/>
    </source>
</evidence>
<keyword evidence="8" id="KW-1185">Reference proteome</keyword>
<evidence type="ECO:0000256" key="2">
    <source>
        <dbReference type="ARBA" id="ARBA00004245"/>
    </source>
</evidence>
<evidence type="ECO:0000256" key="3">
    <source>
        <dbReference type="ARBA" id="ARBA00022490"/>
    </source>
</evidence>
<dbReference type="AlphaFoldDB" id="A0AAE0BGJ0"/>
<dbReference type="PANTHER" id="PTHR33865">
    <property type="entry name" value="PROTEIN FAM183B"/>
    <property type="match status" value="1"/>
</dbReference>
<dbReference type="Proteomes" id="UP001190700">
    <property type="component" value="Unassembled WGS sequence"/>
</dbReference>
<reference evidence="7 8" key="1">
    <citation type="journal article" date="2015" name="Genome Biol. Evol.">
        <title>Comparative Genomics of a Bacterivorous Green Alga Reveals Evolutionary Causalities and Consequences of Phago-Mixotrophic Mode of Nutrition.</title>
        <authorList>
            <person name="Burns J.A."/>
            <person name="Paasch A."/>
            <person name="Narechania A."/>
            <person name="Kim E."/>
        </authorList>
    </citation>
    <scope>NUCLEOTIDE SEQUENCE [LARGE SCALE GENOMIC DNA]</scope>
    <source>
        <strain evidence="7 8">PLY_AMNH</strain>
    </source>
</reference>
<gene>
    <name evidence="7" type="ORF">CYMTET_53615</name>
</gene>
<dbReference type="PANTHER" id="PTHR33865:SF3">
    <property type="entry name" value="PROTEIN FAM183B"/>
    <property type="match status" value="1"/>
</dbReference>
<comment type="similarity">
    <text evidence="6">Belongs to the CFAP144 family.</text>
</comment>
<proteinExistence type="inferred from homology"/>
<organism evidence="7 8">
    <name type="scientific">Cymbomonas tetramitiformis</name>
    <dbReference type="NCBI Taxonomy" id="36881"/>
    <lineage>
        <taxon>Eukaryota</taxon>
        <taxon>Viridiplantae</taxon>
        <taxon>Chlorophyta</taxon>
        <taxon>Pyramimonadophyceae</taxon>
        <taxon>Pyramimonadales</taxon>
        <taxon>Pyramimonadaceae</taxon>
        <taxon>Cymbomonas</taxon>
    </lineage>
</organism>
<keyword evidence="3" id="KW-0963">Cytoplasm</keyword>
<dbReference type="EMBL" id="LGRX02035114">
    <property type="protein sequence ID" value="KAK3236233.1"/>
    <property type="molecule type" value="Genomic_DNA"/>
</dbReference>
<comment type="caution">
    <text evidence="7">The sequence shown here is derived from an EMBL/GenBank/DDBJ whole genome shotgun (WGS) entry which is preliminary data.</text>
</comment>
<evidence type="ECO:0000256" key="5">
    <source>
        <dbReference type="ARBA" id="ARBA00023273"/>
    </source>
</evidence>
<dbReference type="Pfam" id="PF14886">
    <property type="entry name" value="FAM183"/>
    <property type="match status" value="1"/>
</dbReference>
<keyword evidence="5" id="KW-0966">Cell projection</keyword>
<comment type="subcellular location">
    <subcellularLocation>
        <location evidence="1">Cell projection</location>
        <location evidence="1">Cilium</location>
    </subcellularLocation>
    <subcellularLocation>
        <location evidence="2">Cytoplasm</location>
        <location evidence="2">Cytoskeleton</location>
    </subcellularLocation>
</comment>